<dbReference type="RefSeq" id="WP_055196779.1">
    <property type="nucleotide sequence ID" value="NZ_JAOQJG010000003.1"/>
</dbReference>
<organism evidence="2 3">
    <name type="scientific">Anaerostipes amylophilus</name>
    <dbReference type="NCBI Taxonomy" id="2981779"/>
    <lineage>
        <taxon>Bacteria</taxon>
        <taxon>Bacillati</taxon>
        <taxon>Bacillota</taxon>
        <taxon>Clostridia</taxon>
        <taxon>Lachnospirales</taxon>
        <taxon>Lachnospiraceae</taxon>
        <taxon>Anaerostipes</taxon>
    </lineage>
</organism>
<dbReference type="Gene3D" id="1.10.3210.10">
    <property type="entry name" value="Hypothetical protein af1432"/>
    <property type="match status" value="1"/>
</dbReference>
<gene>
    <name evidence="2" type="ORF">AAAU51_07470</name>
</gene>
<name>A0ABV1IUV2_9FIRM</name>
<evidence type="ECO:0000259" key="1">
    <source>
        <dbReference type="PROSITE" id="PS51831"/>
    </source>
</evidence>
<dbReference type="InterPro" id="IPR003607">
    <property type="entry name" value="HD/PDEase_dom"/>
</dbReference>
<reference evidence="2 3" key="1">
    <citation type="submission" date="2024-04" db="EMBL/GenBank/DDBJ databases">
        <title>Human intestinal bacterial collection.</title>
        <authorList>
            <person name="Pauvert C."/>
            <person name="Hitch T.C.A."/>
            <person name="Clavel T."/>
        </authorList>
    </citation>
    <scope>NUCLEOTIDE SEQUENCE [LARGE SCALE GENOMIC DNA]</scope>
    <source>
        <strain evidence="2 3">CLA-AA-H249</strain>
    </source>
</reference>
<sequence length="159" mass="18899">MERFQKIVCHETYKQTYEKLQELEKDREFCGHDMEHFLSVARISYLMVLEKNLDIPKDIIYATAFLHDMGRADQYEKGISHDEAGAILAEEILKDCGYTAAERKIMVDTILKHRDVEEKEDSFAAIFYRADKLSRDCIHCKARQECYWPQEKKNSRYIY</sequence>
<dbReference type="SUPFAM" id="SSF109604">
    <property type="entry name" value="HD-domain/PDEase-like"/>
    <property type="match status" value="1"/>
</dbReference>
<evidence type="ECO:0000313" key="2">
    <source>
        <dbReference type="EMBL" id="MEQ2711007.1"/>
    </source>
</evidence>
<dbReference type="PROSITE" id="PS51831">
    <property type="entry name" value="HD"/>
    <property type="match status" value="1"/>
</dbReference>
<dbReference type="InterPro" id="IPR006674">
    <property type="entry name" value="HD_domain"/>
</dbReference>
<dbReference type="Proteomes" id="UP001482154">
    <property type="component" value="Unassembled WGS sequence"/>
</dbReference>
<proteinExistence type="predicted"/>
<accession>A0ABV1IUV2</accession>
<dbReference type="Pfam" id="PF01966">
    <property type="entry name" value="HD"/>
    <property type="match status" value="1"/>
</dbReference>
<dbReference type="SMART" id="SM00471">
    <property type="entry name" value="HDc"/>
    <property type="match status" value="1"/>
</dbReference>
<dbReference type="EMBL" id="JBBNIN010000009">
    <property type="protein sequence ID" value="MEQ2711007.1"/>
    <property type="molecule type" value="Genomic_DNA"/>
</dbReference>
<protein>
    <submittedName>
        <fullName evidence="2">HD domain-containing protein</fullName>
    </submittedName>
</protein>
<keyword evidence="3" id="KW-1185">Reference proteome</keyword>
<feature type="domain" description="HD" evidence="1">
    <location>
        <begin position="33"/>
        <end position="136"/>
    </location>
</feature>
<comment type="caution">
    <text evidence="2">The sequence shown here is derived from an EMBL/GenBank/DDBJ whole genome shotgun (WGS) entry which is preliminary data.</text>
</comment>
<evidence type="ECO:0000313" key="3">
    <source>
        <dbReference type="Proteomes" id="UP001482154"/>
    </source>
</evidence>